<feature type="compositionally biased region" description="Low complexity" evidence="1">
    <location>
        <begin position="354"/>
        <end position="367"/>
    </location>
</feature>
<feature type="compositionally biased region" description="Basic and acidic residues" evidence="1">
    <location>
        <begin position="308"/>
        <end position="323"/>
    </location>
</feature>
<dbReference type="Proteomes" id="UP000009168">
    <property type="component" value="Unassembled WGS sequence"/>
</dbReference>
<proteinExistence type="predicted"/>
<name>I7M000_TETTS</name>
<accession>I7M000</accession>
<feature type="compositionally biased region" description="Low complexity" evidence="1">
    <location>
        <begin position="282"/>
        <end position="304"/>
    </location>
</feature>
<feature type="region of interest" description="Disordered" evidence="1">
    <location>
        <begin position="485"/>
        <end position="507"/>
    </location>
</feature>
<dbReference type="KEGG" id="tet:TTHERM_00486710"/>
<feature type="compositionally biased region" description="Acidic residues" evidence="1">
    <location>
        <begin position="588"/>
        <end position="598"/>
    </location>
</feature>
<gene>
    <name evidence="2" type="ORF">TTHERM_00486710</name>
</gene>
<feature type="region of interest" description="Disordered" evidence="1">
    <location>
        <begin position="532"/>
        <end position="554"/>
    </location>
</feature>
<evidence type="ECO:0000256" key="1">
    <source>
        <dbReference type="SAM" id="MobiDB-lite"/>
    </source>
</evidence>
<feature type="region of interest" description="Disordered" evidence="1">
    <location>
        <begin position="282"/>
        <end position="373"/>
    </location>
</feature>
<dbReference type="AlphaFoldDB" id="I7M000"/>
<sequence>MFSHSPSSKKNNFKSSKSLNHDKLQLQTEEHVLFNYIPCIPSITQDINIQEVINKSQIQYQQQQQQYLLSLKRSSEHLDQEKEKQNNSSYSTNNQQTLLNTPLYTKIVIDKIVNQLTCPSDDLEVELHILHMKQLVQEQEKTIQRAMIEGEKTRFNRKACEFSSVERENPQKYDAGYYEQQLQLQQQYLKGSWSHNKNNADISSTQQQPQFVYPQSNRDQGAFDQSQRFLSDNSHNILQSRCSNIAYTSSSNNVVASNSKAPLSNANNLGQQNIYNDNLKQNSNQQNSQVSYQQQQQTNLVSQQENNQESKYKTSSKNNKENKSSSAGKENSGSSVGIINSKISKDNKNKKRAQTQTKIQQNQNISSMENNATSSNLPQLHQQMSAPPQIGQQQVPINQQQSTPIHYNRYPVHQQQNQQFYGTAYGFKNMYQLPHQNPIYYNQSSYTTPNYQPYLYPQNQQNAYYYPQVPAQRITTNFQNQYCIQSTNNNNNNNNNSNSNQPLFPKQEPYIEENGDIASQIEIPLMEINNNINNSSSSNNNNNNNNNNHSLNQSNYEDFFRNQDQDQQLPLQPHISRQMSLQQSSLEDQLDQGEDDDMINNYLS</sequence>
<dbReference type="GeneID" id="7846955"/>
<evidence type="ECO:0000313" key="2">
    <source>
        <dbReference type="EMBL" id="EAR85220.1"/>
    </source>
</evidence>
<feature type="compositionally biased region" description="Low complexity" evidence="1">
    <location>
        <begin position="488"/>
        <end position="500"/>
    </location>
</feature>
<organism evidence="2 3">
    <name type="scientific">Tetrahymena thermophila (strain SB210)</name>
    <dbReference type="NCBI Taxonomy" id="312017"/>
    <lineage>
        <taxon>Eukaryota</taxon>
        <taxon>Sar</taxon>
        <taxon>Alveolata</taxon>
        <taxon>Ciliophora</taxon>
        <taxon>Intramacronucleata</taxon>
        <taxon>Oligohymenophorea</taxon>
        <taxon>Hymenostomatida</taxon>
        <taxon>Tetrahymenina</taxon>
        <taxon>Tetrahymenidae</taxon>
        <taxon>Tetrahymena</taxon>
    </lineage>
</organism>
<protein>
    <submittedName>
        <fullName evidence="2">Uncharacterized protein</fullName>
    </submittedName>
</protein>
<feature type="compositionally biased region" description="Low complexity" evidence="1">
    <location>
        <begin position="324"/>
        <end position="342"/>
    </location>
</feature>
<keyword evidence="3" id="KW-1185">Reference proteome</keyword>
<feature type="compositionally biased region" description="Low complexity" evidence="1">
    <location>
        <begin position="577"/>
        <end position="587"/>
    </location>
</feature>
<reference evidence="3" key="1">
    <citation type="journal article" date="2006" name="PLoS Biol.">
        <title>Macronuclear genome sequence of the ciliate Tetrahymena thermophila, a model eukaryote.</title>
        <authorList>
            <person name="Eisen J.A."/>
            <person name="Coyne R.S."/>
            <person name="Wu M."/>
            <person name="Wu D."/>
            <person name="Thiagarajan M."/>
            <person name="Wortman J.R."/>
            <person name="Badger J.H."/>
            <person name="Ren Q."/>
            <person name="Amedeo P."/>
            <person name="Jones K.M."/>
            <person name="Tallon L.J."/>
            <person name="Delcher A.L."/>
            <person name="Salzberg S.L."/>
            <person name="Silva J.C."/>
            <person name="Haas B.J."/>
            <person name="Majoros W.H."/>
            <person name="Farzad M."/>
            <person name="Carlton J.M."/>
            <person name="Smith R.K. Jr."/>
            <person name="Garg J."/>
            <person name="Pearlman R.E."/>
            <person name="Karrer K.M."/>
            <person name="Sun L."/>
            <person name="Manning G."/>
            <person name="Elde N.C."/>
            <person name="Turkewitz A.P."/>
            <person name="Asai D.J."/>
            <person name="Wilkes D.E."/>
            <person name="Wang Y."/>
            <person name="Cai H."/>
            <person name="Collins K."/>
            <person name="Stewart B.A."/>
            <person name="Lee S.R."/>
            <person name="Wilamowska K."/>
            <person name="Weinberg Z."/>
            <person name="Ruzzo W.L."/>
            <person name="Wloga D."/>
            <person name="Gaertig J."/>
            <person name="Frankel J."/>
            <person name="Tsao C.-C."/>
            <person name="Gorovsky M.A."/>
            <person name="Keeling P.J."/>
            <person name="Waller R.F."/>
            <person name="Patron N.J."/>
            <person name="Cherry J.M."/>
            <person name="Stover N.A."/>
            <person name="Krieger C.J."/>
            <person name="del Toro C."/>
            <person name="Ryder H.F."/>
            <person name="Williamson S.C."/>
            <person name="Barbeau R.A."/>
            <person name="Hamilton E.P."/>
            <person name="Orias E."/>
        </authorList>
    </citation>
    <scope>NUCLEOTIDE SEQUENCE [LARGE SCALE GENOMIC DNA]</scope>
    <source>
        <strain evidence="3">SB210</strain>
    </source>
</reference>
<dbReference type="HOGENOM" id="CLU_452383_0_0_1"/>
<dbReference type="InParanoid" id="I7M000"/>
<feature type="region of interest" description="Disordered" evidence="1">
    <location>
        <begin position="577"/>
        <end position="604"/>
    </location>
</feature>
<dbReference type="RefSeq" id="XP_001032883.1">
    <property type="nucleotide sequence ID" value="XM_001032883.2"/>
</dbReference>
<evidence type="ECO:0000313" key="3">
    <source>
        <dbReference type="Proteomes" id="UP000009168"/>
    </source>
</evidence>
<dbReference type="EMBL" id="GG662587">
    <property type="protein sequence ID" value="EAR85220.1"/>
    <property type="molecule type" value="Genomic_DNA"/>
</dbReference>